<protein>
    <submittedName>
        <fullName evidence="2">Uncharacterized protein</fullName>
    </submittedName>
</protein>
<keyword evidence="1" id="KW-0812">Transmembrane</keyword>
<gene>
    <name evidence="2" type="ORF">Pla163_20080</name>
</gene>
<evidence type="ECO:0000313" key="3">
    <source>
        <dbReference type="Proteomes" id="UP000319342"/>
    </source>
</evidence>
<evidence type="ECO:0000256" key="1">
    <source>
        <dbReference type="SAM" id="Phobius"/>
    </source>
</evidence>
<dbReference type="EMBL" id="CP036290">
    <property type="protein sequence ID" value="QDU84890.1"/>
    <property type="molecule type" value="Genomic_DNA"/>
</dbReference>
<dbReference type="RefSeq" id="WP_419185766.1">
    <property type="nucleotide sequence ID" value="NZ_CP036290.1"/>
</dbReference>
<keyword evidence="1" id="KW-1133">Transmembrane helix</keyword>
<feature type="transmembrane region" description="Helical" evidence="1">
    <location>
        <begin position="16"/>
        <end position="35"/>
    </location>
</feature>
<organism evidence="2 3">
    <name type="scientific">Rohdeia mirabilis</name>
    <dbReference type="NCBI Taxonomy" id="2528008"/>
    <lineage>
        <taxon>Bacteria</taxon>
        <taxon>Pseudomonadati</taxon>
        <taxon>Planctomycetota</taxon>
        <taxon>Planctomycetia</taxon>
        <taxon>Planctomycetia incertae sedis</taxon>
        <taxon>Rohdeia</taxon>
    </lineage>
</organism>
<proteinExistence type="predicted"/>
<name>A0A518D083_9BACT</name>
<evidence type="ECO:0000313" key="2">
    <source>
        <dbReference type="EMBL" id="QDU84890.1"/>
    </source>
</evidence>
<reference evidence="2 3" key="1">
    <citation type="submission" date="2019-02" db="EMBL/GenBank/DDBJ databases">
        <title>Deep-cultivation of Planctomycetes and their phenomic and genomic characterization uncovers novel biology.</title>
        <authorList>
            <person name="Wiegand S."/>
            <person name="Jogler M."/>
            <person name="Boedeker C."/>
            <person name="Pinto D."/>
            <person name="Vollmers J."/>
            <person name="Rivas-Marin E."/>
            <person name="Kohn T."/>
            <person name="Peeters S.H."/>
            <person name="Heuer A."/>
            <person name="Rast P."/>
            <person name="Oberbeckmann S."/>
            <person name="Bunk B."/>
            <person name="Jeske O."/>
            <person name="Meyerdierks A."/>
            <person name="Storesund J.E."/>
            <person name="Kallscheuer N."/>
            <person name="Luecker S."/>
            <person name="Lage O.M."/>
            <person name="Pohl T."/>
            <person name="Merkel B.J."/>
            <person name="Hornburger P."/>
            <person name="Mueller R.-W."/>
            <person name="Bruemmer F."/>
            <person name="Labrenz M."/>
            <person name="Spormann A.M."/>
            <person name="Op den Camp H."/>
            <person name="Overmann J."/>
            <person name="Amann R."/>
            <person name="Jetten M.S.M."/>
            <person name="Mascher T."/>
            <person name="Medema M.H."/>
            <person name="Devos D.P."/>
            <person name="Kaster A.-K."/>
            <person name="Ovreas L."/>
            <person name="Rohde M."/>
            <person name="Galperin M.Y."/>
            <person name="Jogler C."/>
        </authorList>
    </citation>
    <scope>NUCLEOTIDE SEQUENCE [LARGE SCALE GENOMIC DNA]</scope>
    <source>
        <strain evidence="2 3">Pla163</strain>
    </source>
</reference>
<dbReference type="AlphaFoldDB" id="A0A518D083"/>
<accession>A0A518D083</accession>
<keyword evidence="1" id="KW-0472">Membrane</keyword>
<sequence>MTTDDDERPSFWRENWLWVVVPVVVAVAVIGWLLLSGDGSVSPFTYDGY</sequence>
<dbReference type="Proteomes" id="UP000319342">
    <property type="component" value="Chromosome"/>
</dbReference>
<keyword evidence="3" id="KW-1185">Reference proteome</keyword>